<dbReference type="GO" id="GO:0017108">
    <property type="term" value="F:5'-flap endonuclease activity"/>
    <property type="evidence" value="ECO:0007669"/>
    <property type="project" value="TreeGrafter"/>
</dbReference>
<dbReference type="GO" id="GO:0004527">
    <property type="term" value="F:exonuclease activity"/>
    <property type="evidence" value="ECO:0007669"/>
    <property type="project" value="UniProtKB-KW"/>
</dbReference>
<keyword evidence="2" id="KW-0234">DNA repair</keyword>
<protein>
    <submittedName>
        <fullName evidence="4">Exonuclease 1</fullName>
    </submittedName>
</protein>
<dbReference type="Proteomes" id="UP000237347">
    <property type="component" value="Unassembled WGS sequence"/>
</dbReference>
<dbReference type="SMART" id="SM00485">
    <property type="entry name" value="XPGN"/>
    <property type="match status" value="1"/>
</dbReference>
<dbReference type="InterPro" id="IPR006085">
    <property type="entry name" value="XPG_DNA_repair_N"/>
</dbReference>
<dbReference type="Pfam" id="PF00752">
    <property type="entry name" value="XPG_N"/>
    <property type="match status" value="1"/>
</dbReference>
<dbReference type="Gene3D" id="3.40.50.1010">
    <property type="entry name" value="5'-nuclease"/>
    <property type="match status" value="1"/>
</dbReference>
<dbReference type="AlphaFoldDB" id="A0AAW0L4A1"/>
<name>A0AAW0L4A1_QUESU</name>
<keyword evidence="4" id="KW-0540">Nuclease</keyword>
<dbReference type="GO" id="GO:0006281">
    <property type="term" value="P:DNA repair"/>
    <property type="evidence" value="ECO:0007669"/>
    <property type="project" value="UniProtKB-KW"/>
</dbReference>
<evidence type="ECO:0000256" key="1">
    <source>
        <dbReference type="ARBA" id="ARBA00022763"/>
    </source>
</evidence>
<dbReference type="InterPro" id="IPR029060">
    <property type="entry name" value="PIN-like_dom_sf"/>
</dbReference>
<keyword evidence="4" id="KW-0269">Exonuclease</keyword>
<reference evidence="4 5" key="1">
    <citation type="journal article" date="2018" name="Sci. Data">
        <title>The draft genome sequence of cork oak.</title>
        <authorList>
            <person name="Ramos A.M."/>
            <person name="Usie A."/>
            <person name="Barbosa P."/>
            <person name="Barros P.M."/>
            <person name="Capote T."/>
            <person name="Chaves I."/>
            <person name="Simoes F."/>
            <person name="Abreu I."/>
            <person name="Carrasquinho I."/>
            <person name="Faro C."/>
            <person name="Guimaraes J.B."/>
            <person name="Mendonca D."/>
            <person name="Nobrega F."/>
            <person name="Rodrigues L."/>
            <person name="Saibo N.J.M."/>
            <person name="Varela M.C."/>
            <person name="Egas C."/>
            <person name="Matos J."/>
            <person name="Miguel C.M."/>
            <person name="Oliveira M.M."/>
            <person name="Ricardo C.P."/>
            <person name="Goncalves S."/>
        </authorList>
    </citation>
    <scope>NUCLEOTIDE SEQUENCE [LARGE SCALE GENOMIC DNA]</scope>
    <source>
        <strain evidence="5">cv. HL8</strain>
    </source>
</reference>
<gene>
    <name evidence="4" type="primary">EXO1_4</name>
    <name evidence="4" type="ORF">CFP56_008314</name>
</gene>
<organism evidence="4 5">
    <name type="scientific">Quercus suber</name>
    <name type="common">Cork oak</name>
    <dbReference type="NCBI Taxonomy" id="58331"/>
    <lineage>
        <taxon>Eukaryota</taxon>
        <taxon>Viridiplantae</taxon>
        <taxon>Streptophyta</taxon>
        <taxon>Embryophyta</taxon>
        <taxon>Tracheophyta</taxon>
        <taxon>Spermatophyta</taxon>
        <taxon>Magnoliopsida</taxon>
        <taxon>eudicotyledons</taxon>
        <taxon>Gunneridae</taxon>
        <taxon>Pentapetalae</taxon>
        <taxon>rosids</taxon>
        <taxon>fabids</taxon>
        <taxon>Fagales</taxon>
        <taxon>Fagaceae</taxon>
        <taxon>Quercus</taxon>
    </lineage>
</organism>
<evidence type="ECO:0000313" key="4">
    <source>
        <dbReference type="EMBL" id="KAK7846075.1"/>
    </source>
</evidence>
<evidence type="ECO:0000256" key="2">
    <source>
        <dbReference type="ARBA" id="ARBA00023204"/>
    </source>
</evidence>
<dbReference type="PANTHER" id="PTHR11081:SF65">
    <property type="entry name" value="DNA DAMAGE-INDUCIBLE PROTEIN DIN7-RELATED"/>
    <property type="match status" value="1"/>
</dbReference>
<dbReference type="PROSITE" id="PS00841">
    <property type="entry name" value="XPG_1"/>
    <property type="match status" value="1"/>
</dbReference>
<dbReference type="InterPro" id="IPR006084">
    <property type="entry name" value="XPG/Rad2"/>
</dbReference>
<dbReference type="PANTHER" id="PTHR11081">
    <property type="entry name" value="FLAP ENDONUCLEASE FAMILY MEMBER"/>
    <property type="match status" value="1"/>
</dbReference>
<feature type="domain" description="XPG N-terminal" evidence="3">
    <location>
        <begin position="1"/>
        <end position="94"/>
    </location>
</feature>
<accession>A0AAW0L4A1</accession>
<dbReference type="InterPro" id="IPR019974">
    <property type="entry name" value="XPG_CS"/>
</dbReference>
<dbReference type="PRINTS" id="PR00853">
    <property type="entry name" value="XPGRADSUPER"/>
</dbReference>
<keyword evidence="4" id="KW-0378">Hydrolase</keyword>
<comment type="caution">
    <text evidence="4">The sequence shown here is derived from an EMBL/GenBank/DDBJ whole genome shotgun (WGS) entry which is preliminary data.</text>
</comment>
<sequence length="127" mass="14218">MGIQGLLPLLKSIMVPTHIKELQGCSVAVDTYSWLHKGALSCSRDLCKGLPTTRHIEYCMHRVNLLRHNGVKPILVFDGGLLPMKGEQENKRGSGCGMVLHSRPYALLYKVYEWNTGVVALEKLWNS</sequence>
<keyword evidence="1" id="KW-0227">DNA damage</keyword>
<keyword evidence="5" id="KW-1185">Reference proteome</keyword>
<evidence type="ECO:0000259" key="3">
    <source>
        <dbReference type="SMART" id="SM00485"/>
    </source>
</evidence>
<evidence type="ECO:0000313" key="5">
    <source>
        <dbReference type="Proteomes" id="UP000237347"/>
    </source>
</evidence>
<proteinExistence type="predicted"/>
<dbReference type="SUPFAM" id="SSF88723">
    <property type="entry name" value="PIN domain-like"/>
    <property type="match status" value="1"/>
</dbReference>
<dbReference type="EMBL" id="PKMF04000160">
    <property type="protein sequence ID" value="KAK7846075.1"/>
    <property type="molecule type" value="Genomic_DNA"/>
</dbReference>